<gene>
    <name evidence="11" type="ORF">CEUR00632_LOCUS1741</name>
</gene>
<evidence type="ECO:0000256" key="9">
    <source>
        <dbReference type="SAM" id="MobiDB-lite"/>
    </source>
</evidence>
<dbReference type="InterPro" id="IPR018247">
    <property type="entry name" value="EF_Hand_1_Ca_BS"/>
</dbReference>
<dbReference type="GO" id="GO:0016460">
    <property type="term" value="C:myosin II complex"/>
    <property type="evidence" value="ECO:0007669"/>
    <property type="project" value="TreeGrafter"/>
</dbReference>
<evidence type="ECO:0000256" key="6">
    <source>
        <dbReference type="ARBA" id="ARBA00037153"/>
    </source>
</evidence>
<feature type="domain" description="EF-hand" evidence="10">
    <location>
        <begin position="140"/>
        <end position="174"/>
    </location>
</feature>
<dbReference type="SUPFAM" id="SSF47473">
    <property type="entry name" value="EF-hand"/>
    <property type="match status" value="1"/>
</dbReference>
<dbReference type="AlphaFoldDB" id="A0A7R9YR83"/>
<feature type="region of interest" description="Disordered" evidence="9">
    <location>
        <begin position="1"/>
        <end position="27"/>
    </location>
</feature>
<dbReference type="Pfam" id="PF13499">
    <property type="entry name" value="EF-hand_7"/>
    <property type="match status" value="1"/>
</dbReference>
<accession>A0A7R9YR83</accession>
<evidence type="ECO:0000256" key="2">
    <source>
        <dbReference type="ARBA" id="ARBA00022737"/>
    </source>
</evidence>
<dbReference type="FunFam" id="1.10.238.10:FF:000001">
    <property type="entry name" value="Calmodulin 1"/>
    <property type="match status" value="1"/>
</dbReference>
<keyword evidence="3" id="KW-0498">Mitosis</keyword>
<keyword evidence="2" id="KW-0677">Repeat</keyword>
<evidence type="ECO:0000259" key="10">
    <source>
        <dbReference type="PROSITE" id="PS50222"/>
    </source>
</evidence>
<dbReference type="InterPro" id="IPR002048">
    <property type="entry name" value="EF_hand_dom"/>
</dbReference>
<dbReference type="SMART" id="SM00054">
    <property type="entry name" value="EFh"/>
    <property type="match status" value="3"/>
</dbReference>
<dbReference type="InterPro" id="IPR050230">
    <property type="entry name" value="CALM/Myosin/TropC-like"/>
</dbReference>
<dbReference type="InterPro" id="IPR011992">
    <property type="entry name" value="EF-hand-dom_pair"/>
</dbReference>
<keyword evidence="4" id="KW-0106">Calcium</keyword>
<keyword evidence="5" id="KW-0131">Cell cycle</keyword>
<dbReference type="EMBL" id="HBEC01003779">
    <property type="protein sequence ID" value="CAD8281706.1"/>
    <property type="molecule type" value="Transcribed_RNA"/>
</dbReference>
<evidence type="ECO:0000256" key="3">
    <source>
        <dbReference type="ARBA" id="ARBA00022776"/>
    </source>
</evidence>
<dbReference type="PANTHER" id="PTHR23048:SF59">
    <property type="entry name" value="EF-HAND SUPERFAMILY PROTEIN"/>
    <property type="match status" value="1"/>
</dbReference>
<evidence type="ECO:0000256" key="1">
    <source>
        <dbReference type="ARBA" id="ARBA00022618"/>
    </source>
</evidence>
<feature type="compositionally biased region" description="Basic and acidic residues" evidence="9">
    <location>
        <begin position="18"/>
        <end position="27"/>
    </location>
</feature>
<dbReference type="GO" id="GO:0005509">
    <property type="term" value="F:calcium ion binding"/>
    <property type="evidence" value="ECO:0007669"/>
    <property type="project" value="InterPro"/>
</dbReference>
<name>A0A7R9YR83_9CHLO</name>
<feature type="domain" description="EF-hand" evidence="10">
    <location>
        <begin position="104"/>
        <end position="139"/>
    </location>
</feature>
<dbReference type="GO" id="GO:0051301">
    <property type="term" value="P:cell division"/>
    <property type="evidence" value="ECO:0007669"/>
    <property type="project" value="UniProtKB-KW"/>
</dbReference>
<evidence type="ECO:0000256" key="4">
    <source>
        <dbReference type="ARBA" id="ARBA00022837"/>
    </source>
</evidence>
<proteinExistence type="predicted"/>
<evidence type="ECO:0000256" key="8">
    <source>
        <dbReference type="ARBA" id="ARBA00041736"/>
    </source>
</evidence>
<comment type="function">
    <text evidence="6">This calcium-binding protein is found in the basal body complexes (the functional homolog of the centrosome in animal cell). In mitotic cells it is specifically associated with the poles of the mitotic spindles at the sites of the duplicated basal body complexes.</text>
</comment>
<dbReference type="PROSITE" id="PS50222">
    <property type="entry name" value="EF_HAND_2"/>
    <property type="match status" value="3"/>
</dbReference>
<dbReference type="PANTHER" id="PTHR23048">
    <property type="entry name" value="MYOSIN LIGHT CHAIN 1, 3"/>
    <property type="match status" value="1"/>
</dbReference>
<dbReference type="Gene3D" id="1.10.238.10">
    <property type="entry name" value="EF-hand"/>
    <property type="match status" value="1"/>
</dbReference>
<feature type="domain" description="EF-hand" evidence="10">
    <location>
        <begin position="31"/>
        <end position="66"/>
    </location>
</feature>
<protein>
    <recommendedName>
        <fullName evidence="7">Caltractin</fullName>
    </recommendedName>
    <alternativeName>
        <fullName evidence="8">Centrin</fullName>
    </alternativeName>
</protein>
<evidence type="ECO:0000256" key="7">
    <source>
        <dbReference type="ARBA" id="ARBA00039772"/>
    </source>
</evidence>
<dbReference type="CDD" id="cd00051">
    <property type="entry name" value="EFh"/>
    <property type="match status" value="1"/>
</dbReference>
<evidence type="ECO:0000313" key="11">
    <source>
        <dbReference type="EMBL" id="CAD8281706.1"/>
    </source>
</evidence>
<reference evidence="11" key="1">
    <citation type="submission" date="2021-01" db="EMBL/GenBank/DDBJ databases">
        <authorList>
            <person name="Corre E."/>
            <person name="Pelletier E."/>
            <person name="Niang G."/>
            <person name="Scheremetjew M."/>
            <person name="Finn R."/>
            <person name="Kale V."/>
            <person name="Holt S."/>
            <person name="Cochrane G."/>
            <person name="Meng A."/>
            <person name="Brown T."/>
            <person name="Cohen L."/>
        </authorList>
    </citation>
    <scope>NUCLEOTIDE SEQUENCE</scope>
    <source>
        <strain evidence="11">CCMP219</strain>
    </source>
</reference>
<organism evidence="11">
    <name type="scientific">Chlamydomonas euryale</name>
    <dbReference type="NCBI Taxonomy" id="1486919"/>
    <lineage>
        <taxon>Eukaryota</taxon>
        <taxon>Viridiplantae</taxon>
        <taxon>Chlorophyta</taxon>
        <taxon>core chlorophytes</taxon>
        <taxon>Chlorophyceae</taxon>
        <taxon>CS clade</taxon>
        <taxon>Chlamydomonadales</taxon>
        <taxon>Chlamydomonadaceae</taxon>
        <taxon>Chlamydomonas</taxon>
    </lineage>
</organism>
<evidence type="ECO:0000256" key="5">
    <source>
        <dbReference type="ARBA" id="ARBA00023306"/>
    </source>
</evidence>
<dbReference type="PROSITE" id="PS00018">
    <property type="entry name" value="EF_HAND_1"/>
    <property type="match status" value="1"/>
</dbReference>
<sequence length="174" mass="19667">MASVSGNPYATPLFLNPRQERSRGPRELTAEEAEQVQFAFSTLDSEQSGHVSRRQLKVALRAMGFPVKKAEVAEALARHGEPNVEAVGFETFRSVVVERLLQRTPEEEMRRAFQLFDVHGSGKIDAFTLRRVTKSLGMNITDGELNDMIVEFDLDKDGMISEEEFMNVMFLVQE</sequence>
<keyword evidence="1" id="KW-0132">Cell division</keyword>